<evidence type="ECO:0000259" key="6">
    <source>
        <dbReference type="PROSITE" id="PS51296"/>
    </source>
</evidence>
<dbReference type="Pfam" id="PF00355">
    <property type="entry name" value="Rieske"/>
    <property type="match status" value="1"/>
</dbReference>
<evidence type="ECO:0000256" key="2">
    <source>
        <dbReference type="ARBA" id="ARBA00022723"/>
    </source>
</evidence>
<accession>A0A515HIB9</accession>
<keyword evidence="7" id="KW-0614">Plasmid</keyword>
<evidence type="ECO:0000256" key="4">
    <source>
        <dbReference type="ARBA" id="ARBA00023014"/>
    </source>
</evidence>
<dbReference type="GO" id="GO:0051537">
    <property type="term" value="F:2 iron, 2 sulfur cluster binding"/>
    <property type="evidence" value="ECO:0007669"/>
    <property type="project" value="UniProtKB-KW"/>
</dbReference>
<dbReference type="EMBL" id="MH392236">
    <property type="protein sequence ID" value="QDL89184.1"/>
    <property type="molecule type" value="Genomic_DNA"/>
</dbReference>
<organism evidence="7">
    <name type="scientific">Sym plasmid</name>
    <dbReference type="NCBI Taxonomy" id="28430"/>
    <lineage>
        <taxon>other sequences</taxon>
        <taxon>plasmids</taxon>
    </lineage>
</organism>
<dbReference type="GO" id="GO:0004497">
    <property type="term" value="F:monooxygenase activity"/>
    <property type="evidence" value="ECO:0007669"/>
    <property type="project" value="UniProtKB-KW"/>
</dbReference>
<dbReference type="SUPFAM" id="SSF50022">
    <property type="entry name" value="ISP domain"/>
    <property type="match status" value="1"/>
</dbReference>
<dbReference type="AlphaFoldDB" id="A0A515HIB9"/>
<proteinExistence type="predicted"/>
<keyword evidence="2" id="KW-0479">Metal-binding</keyword>
<geneLocation type="plasmid" evidence="7">
    <name>pTL25</name>
</geneLocation>
<name>A0A515HIB9_9ZZZZ</name>
<dbReference type="InterPro" id="IPR017941">
    <property type="entry name" value="Rieske_2Fe-2S"/>
</dbReference>
<comment type="cofactor">
    <cofactor evidence="5">
        <name>[2Fe-2S] cluster</name>
        <dbReference type="ChEBI" id="CHEBI:190135"/>
    </cofactor>
</comment>
<dbReference type="PANTHER" id="PTHR21496:SF0">
    <property type="entry name" value="RIESKE DOMAIN-CONTAINING PROTEIN"/>
    <property type="match status" value="1"/>
</dbReference>
<dbReference type="GO" id="GO:0046872">
    <property type="term" value="F:metal ion binding"/>
    <property type="evidence" value="ECO:0007669"/>
    <property type="project" value="UniProtKB-KW"/>
</dbReference>
<keyword evidence="4" id="KW-0411">Iron-sulfur</keyword>
<keyword evidence="3" id="KW-0408">Iron</keyword>
<evidence type="ECO:0000256" key="1">
    <source>
        <dbReference type="ARBA" id="ARBA00022714"/>
    </source>
</evidence>
<evidence type="ECO:0000256" key="3">
    <source>
        <dbReference type="ARBA" id="ARBA00023004"/>
    </source>
</evidence>
<dbReference type="Gene3D" id="2.102.10.10">
    <property type="entry name" value="Rieske [2Fe-2S] iron-sulphur domain"/>
    <property type="match status" value="1"/>
</dbReference>
<dbReference type="PROSITE" id="PS51296">
    <property type="entry name" value="RIESKE"/>
    <property type="match status" value="1"/>
</dbReference>
<keyword evidence="7" id="KW-0503">Monooxygenase</keyword>
<gene>
    <name evidence="7" type="ORF">pTL25_00017</name>
</gene>
<reference evidence="7" key="1">
    <citation type="submission" date="2018-05" db="EMBL/GenBank/DDBJ databases">
        <title>Plant species dependent abundance and diversity of IncP-1 plasmids in the rhizosphere - sequence analysis provides new insights into the role as efficient and dynamic means for rapid bacterial adaptation.</title>
        <authorList>
            <person name="Nour E."/>
            <person name="Shintani M."/>
            <person name="Elsayed T."/>
            <person name="Blau K."/>
            <person name="Jechalke S."/>
            <person name="Sproeer C."/>
            <person name="Bunk B."/>
            <person name="Overmann J."/>
            <person name="Smalla K."/>
        </authorList>
    </citation>
    <scope>NUCLEOTIDE SEQUENCE</scope>
    <source>
        <plasmid evidence="7">pTL25</plasmid>
    </source>
</reference>
<dbReference type="InterPro" id="IPR036922">
    <property type="entry name" value="Rieske_2Fe-2S_sf"/>
</dbReference>
<sequence>MSAQLIKVCSTSDIPDGEMVEMPLLGAETTILLVRVHGVIRAFQSKCPHMDIPLCHGAFDGEIITCLEHLWQFDATSGAGIDPEDTRLQQHNVSVINSEVFVEFANIPLQRSACLKKDET</sequence>
<feature type="domain" description="Rieske" evidence="6">
    <location>
        <begin position="6"/>
        <end position="102"/>
    </location>
</feature>
<evidence type="ECO:0000313" key="7">
    <source>
        <dbReference type="EMBL" id="QDL89184.1"/>
    </source>
</evidence>
<keyword evidence="1" id="KW-0001">2Fe-2S</keyword>
<keyword evidence="7" id="KW-0560">Oxidoreductase</keyword>
<dbReference type="PANTHER" id="PTHR21496">
    <property type="entry name" value="FERREDOXIN-RELATED"/>
    <property type="match status" value="1"/>
</dbReference>
<protein>
    <submittedName>
        <fullName evidence="7">Toluene-4-monooxygenase system protein C</fullName>
    </submittedName>
</protein>
<evidence type="ECO:0000256" key="5">
    <source>
        <dbReference type="ARBA" id="ARBA00034078"/>
    </source>
</evidence>